<dbReference type="GeneID" id="19205199"/>
<dbReference type="FunFam" id="1.20.1250.20:FF:000057">
    <property type="entry name" value="MFS general substrate transporter"/>
    <property type="match status" value="1"/>
</dbReference>
<feature type="transmembrane region" description="Helical" evidence="7">
    <location>
        <begin position="289"/>
        <end position="312"/>
    </location>
</feature>
<dbReference type="Pfam" id="PF07690">
    <property type="entry name" value="MFS_1"/>
    <property type="match status" value="1"/>
</dbReference>
<feature type="domain" description="Major facilitator superfamily (MFS) profile" evidence="8">
    <location>
        <begin position="52"/>
        <end position="466"/>
    </location>
</feature>
<evidence type="ECO:0000256" key="7">
    <source>
        <dbReference type="SAM" id="Phobius"/>
    </source>
</evidence>
<protein>
    <submittedName>
        <fullName evidence="9">MFS general substrate transporter</fullName>
    </submittedName>
</protein>
<dbReference type="PANTHER" id="PTHR43791">
    <property type="entry name" value="PERMEASE-RELATED"/>
    <property type="match status" value="1"/>
</dbReference>
<feature type="transmembrane region" description="Helical" evidence="7">
    <location>
        <begin position="92"/>
        <end position="111"/>
    </location>
</feature>
<evidence type="ECO:0000259" key="8">
    <source>
        <dbReference type="PROSITE" id="PS50850"/>
    </source>
</evidence>
<name>A0A5M3MSB3_CONPW</name>
<keyword evidence="4 7" id="KW-1133">Transmembrane helix</keyword>
<keyword evidence="3 7" id="KW-0812">Transmembrane</keyword>
<dbReference type="KEGG" id="cput:CONPUDRAFT_164698"/>
<comment type="caution">
    <text evidence="9">The sequence shown here is derived from an EMBL/GenBank/DDBJ whole genome shotgun (WGS) entry which is preliminary data.</text>
</comment>
<feature type="transmembrane region" description="Helical" evidence="7">
    <location>
        <begin position="352"/>
        <end position="373"/>
    </location>
</feature>
<dbReference type="InterPro" id="IPR020846">
    <property type="entry name" value="MFS_dom"/>
</dbReference>
<feature type="transmembrane region" description="Helical" evidence="7">
    <location>
        <begin position="379"/>
        <end position="399"/>
    </location>
</feature>
<dbReference type="GO" id="GO:0022857">
    <property type="term" value="F:transmembrane transporter activity"/>
    <property type="evidence" value="ECO:0007669"/>
    <property type="project" value="InterPro"/>
</dbReference>
<keyword evidence="5 7" id="KW-0472">Membrane</keyword>
<dbReference type="InterPro" id="IPR011701">
    <property type="entry name" value="MFS"/>
</dbReference>
<feature type="transmembrane region" description="Helical" evidence="7">
    <location>
        <begin position="118"/>
        <end position="137"/>
    </location>
</feature>
<feature type="transmembrane region" description="Helical" evidence="7">
    <location>
        <begin position="318"/>
        <end position="340"/>
    </location>
</feature>
<evidence type="ECO:0000256" key="2">
    <source>
        <dbReference type="ARBA" id="ARBA00022448"/>
    </source>
</evidence>
<dbReference type="PROSITE" id="PS50850">
    <property type="entry name" value="MFS"/>
    <property type="match status" value="1"/>
</dbReference>
<keyword evidence="10" id="KW-1185">Reference proteome</keyword>
<accession>A0A5M3MSB3</accession>
<dbReference type="AlphaFoldDB" id="A0A5M3MSB3"/>
<dbReference type="InterPro" id="IPR036259">
    <property type="entry name" value="MFS_trans_sf"/>
</dbReference>
<feature type="compositionally biased region" description="Acidic residues" evidence="6">
    <location>
        <begin position="19"/>
        <end position="28"/>
    </location>
</feature>
<comment type="subcellular location">
    <subcellularLocation>
        <location evidence="1">Membrane</location>
        <topology evidence="1">Multi-pass membrane protein</topology>
    </subcellularLocation>
</comment>
<evidence type="ECO:0000256" key="4">
    <source>
        <dbReference type="ARBA" id="ARBA00022989"/>
    </source>
</evidence>
<dbReference type="Proteomes" id="UP000053558">
    <property type="component" value="Unassembled WGS sequence"/>
</dbReference>
<evidence type="ECO:0000256" key="5">
    <source>
        <dbReference type="ARBA" id="ARBA00023136"/>
    </source>
</evidence>
<dbReference type="Gene3D" id="1.20.1250.20">
    <property type="entry name" value="MFS general substrate transporter like domains"/>
    <property type="match status" value="2"/>
</dbReference>
<feature type="transmembrane region" description="Helical" evidence="7">
    <location>
        <begin position="411"/>
        <end position="433"/>
    </location>
</feature>
<feature type="transmembrane region" description="Helical" evidence="7">
    <location>
        <begin position="149"/>
        <end position="167"/>
    </location>
</feature>
<proteinExistence type="predicted"/>
<dbReference type="OMA" id="VSGWIMR"/>
<dbReference type="PANTHER" id="PTHR43791:SF6">
    <property type="entry name" value="TRANSPORTER, PUTATIVE (AFU_ORTHOLOGUE AFUA_1G16690)-RELATED"/>
    <property type="match status" value="1"/>
</dbReference>
<evidence type="ECO:0000256" key="3">
    <source>
        <dbReference type="ARBA" id="ARBA00022692"/>
    </source>
</evidence>
<feature type="transmembrane region" description="Helical" evidence="7">
    <location>
        <begin position="439"/>
        <end position="461"/>
    </location>
</feature>
<dbReference type="RefSeq" id="XP_007767856.1">
    <property type="nucleotide sequence ID" value="XM_007769666.1"/>
</dbReference>
<reference evidence="10" key="1">
    <citation type="journal article" date="2012" name="Science">
        <title>The Paleozoic origin of enzymatic lignin decomposition reconstructed from 31 fungal genomes.</title>
        <authorList>
            <person name="Floudas D."/>
            <person name="Binder M."/>
            <person name="Riley R."/>
            <person name="Barry K."/>
            <person name="Blanchette R.A."/>
            <person name="Henrissat B."/>
            <person name="Martinez A.T."/>
            <person name="Otillar R."/>
            <person name="Spatafora J.W."/>
            <person name="Yadav J.S."/>
            <person name="Aerts A."/>
            <person name="Benoit I."/>
            <person name="Boyd A."/>
            <person name="Carlson A."/>
            <person name="Copeland A."/>
            <person name="Coutinho P.M."/>
            <person name="de Vries R.P."/>
            <person name="Ferreira P."/>
            <person name="Findley K."/>
            <person name="Foster B."/>
            <person name="Gaskell J."/>
            <person name="Glotzer D."/>
            <person name="Gorecki P."/>
            <person name="Heitman J."/>
            <person name="Hesse C."/>
            <person name="Hori C."/>
            <person name="Igarashi K."/>
            <person name="Jurgens J.A."/>
            <person name="Kallen N."/>
            <person name="Kersten P."/>
            <person name="Kohler A."/>
            <person name="Kuees U."/>
            <person name="Kumar T.K.A."/>
            <person name="Kuo A."/>
            <person name="LaButti K."/>
            <person name="Larrondo L.F."/>
            <person name="Lindquist E."/>
            <person name="Ling A."/>
            <person name="Lombard V."/>
            <person name="Lucas S."/>
            <person name="Lundell T."/>
            <person name="Martin R."/>
            <person name="McLaughlin D.J."/>
            <person name="Morgenstern I."/>
            <person name="Morin E."/>
            <person name="Murat C."/>
            <person name="Nagy L.G."/>
            <person name="Nolan M."/>
            <person name="Ohm R.A."/>
            <person name="Patyshakuliyeva A."/>
            <person name="Rokas A."/>
            <person name="Ruiz-Duenas F.J."/>
            <person name="Sabat G."/>
            <person name="Salamov A."/>
            <person name="Samejima M."/>
            <person name="Schmutz J."/>
            <person name="Slot J.C."/>
            <person name="St John F."/>
            <person name="Stenlid J."/>
            <person name="Sun H."/>
            <person name="Sun S."/>
            <person name="Syed K."/>
            <person name="Tsang A."/>
            <person name="Wiebenga A."/>
            <person name="Young D."/>
            <person name="Pisabarro A."/>
            <person name="Eastwood D.C."/>
            <person name="Martin F."/>
            <person name="Cullen D."/>
            <person name="Grigoriev I.V."/>
            <person name="Hibbett D.S."/>
        </authorList>
    </citation>
    <scope>NUCLEOTIDE SEQUENCE [LARGE SCALE GENOMIC DNA]</scope>
    <source>
        <strain evidence="10">RWD-64-598 SS2</strain>
    </source>
</reference>
<keyword evidence="2" id="KW-0813">Transport</keyword>
<evidence type="ECO:0000313" key="10">
    <source>
        <dbReference type="Proteomes" id="UP000053558"/>
    </source>
</evidence>
<feature type="transmembrane region" description="Helical" evidence="7">
    <location>
        <begin position="179"/>
        <end position="201"/>
    </location>
</feature>
<dbReference type="SUPFAM" id="SSF103473">
    <property type="entry name" value="MFS general substrate transporter"/>
    <property type="match status" value="1"/>
</dbReference>
<feature type="transmembrane region" description="Helical" evidence="7">
    <location>
        <begin position="213"/>
        <end position="235"/>
    </location>
</feature>
<organism evidence="9 10">
    <name type="scientific">Coniophora puteana (strain RWD-64-598)</name>
    <name type="common">Brown rot fungus</name>
    <dbReference type="NCBI Taxonomy" id="741705"/>
    <lineage>
        <taxon>Eukaryota</taxon>
        <taxon>Fungi</taxon>
        <taxon>Dikarya</taxon>
        <taxon>Basidiomycota</taxon>
        <taxon>Agaricomycotina</taxon>
        <taxon>Agaricomycetes</taxon>
        <taxon>Agaricomycetidae</taxon>
        <taxon>Boletales</taxon>
        <taxon>Coniophorineae</taxon>
        <taxon>Coniophoraceae</taxon>
        <taxon>Coniophora</taxon>
    </lineage>
</organism>
<sequence length="489" mass="54829">MSSAFKTVPYSRLPHGNLEDGEQDDNADDTLLRHSDERVKLEKQLLRKLDARMAILVLIYILNYIDRNNAAAARLHGFEEDLHLEGQQFNTILSILYVGYILMQIPSNMFLNHIGKPSIYLPACMTVWGVISVLTGTTTSYTGALTTRFLIGFVEAAFFPGALFLLSKWYKRRELGLRTAILSCGNMISQAFGSLLASVILERMDGVLGYAGWRWLFYIEGSMTVVVAIAAMFILPDFPTTSAGWLTEEERALAQLRLEEDVGVGDQQETEPEKDQPSGLVLALTDWKVWWLAVALLFMVISLSFNAFFPTLSATMGYSYTVSLLLCSPPWMFSTALALWPSRRSDRLGERFWHITFPLLFGILGFLIAGFTMNTAARYLSLFLMAQSYAGFIVFVAWISNSIPRPPSKRAVALAFVNSLSSLGNVVGSYAWLTEWGPSYRMSCLICIAASSAGIVMSWMFRQHLHRLNVEAERREEAAGQPKGFRYLI</sequence>
<evidence type="ECO:0000256" key="1">
    <source>
        <dbReference type="ARBA" id="ARBA00004141"/>
    </source>
</evidence>
<gene>
    <name evidence="9" type="ORF">CONPUDRAFT_164698</name>
</gene>
<dbReference type="OrthoDB" id="2985014at2759"/>
<evidence type="ECO:0000313" key="9">
    <source>
        <dbReference type="EMBL" id="EIW82048.1"/>
    </source>
</evidence>
<feature type="region of interest" description="Disordered" evidence="6">
    <location>
        <begin position="1"/>
        <end position="28"/>
    </location>
</feature>
<dbReference type="FunFam" id="1.20.1250.20:FF:000013">
    <property type="entry name" value="MFS general substrate transporter"/>
    <property type="match status" value="1"/>
</dbReference>
<evidence type="ECO:0000256" key="6">
    <source>
        <dbReference type="SAM" id="MobiDB-lite"/>
    </source>
</evidence>
<dbReference type="GO" id="GO:0016020">
    <property type="term" value="C:membrane"/>
    <property type="evidence" value="ECO:0007669"/>
    <property type="project" value="UniProtKB-SubCell"/>
</dbReference>
<dbReference type="EMBL" id="JH711577">
    <property type="protein sequence ID" value="EIW82048.1"/>
    <property type="molecule type" value="Genomic_DNA"/>
</dbReference>